<evidence type="ECO:0000256" key="7">
    <source>
        <dbReference type="ARBA" id="ARBA00022813"/>
    </source>
</evidence>
<feature type="binding site" evidence="13">
    <location>
        <position position="434"/>
    </location>
    <ligand>
        <name>substrate</name>
    </ligand>
</feature>
<dbReference type="GO" id="GO:0006592">
    <property type="term" value="P:ornithine biosynthetic process"/>
    <property type="evidence" value="ECO:0007669"/>
    <property type="project" value="TreeGrafter"/>
</dbReference>
<evidence type="ECO:0000256" key="14">
    <source>
        <dbReference type="SAM" id="MobiDB-lite"/>
    </source>
</evidence>
<evidence type="ECO:0000256" key="9">
    <source>
        <dbReference type="ARBA" id="ARBA00023315"/>
    </source>
</evidence>
<feature type="site" description="Involved in the stabilization of negative charge on the oxyanion by the formation of the oxyanion hole" evidence="13">
    <location>
        <position position="146"/>
    </location>
</feature>
<evidence type="ECO:0000256" key="8">
    <source>
        <dbReference type="ARBA" id="ARBA00023268"/>
    </source>
</evidence>
<organism evidence="15 18">
    <name type="scientific">Helicobacter muridarum</name>
    <dbReference type="NCBI Taxonomy" id="216"/>
    <lineage>
        <taxon>Bacteria</taxon>
        <taxon>Pseudomonadati</taxon>
        <taxon>Campylobacterota</taxon>
        <taxon>Epsilonproteobacteria</taxon>
        <taxon>Campylobacterales</taxon>
        <taxon>Helicobacteraceae</taxon>
        <taxon>Helicobacter</taxon>
    </lineage>
</organism>
<evidence type="ECO:0000256" key="1">
    <source>
        <dbReference type="ARBA" id="ARBA00004496"/>
    </source>
</evidence>
<keyword evidence="5 13" id="KW-0028">Amino-acid biosynthesis</keyword>
<evidence type="ECO:0000256" key="2">
    <source>
        <dbReference type="ARBA" id="ARBA00006774"/>
    </source>
</evidence>
<dbReference type="EC" id="2.3.1.1" evidence="13"/>
<dbReference type="InterPro" id="IPR042195">
    <property type="entry name" value="ArgJ_beta_C"/>
</dbReference>
<evidence type="ECO:0000256" key="5">
    <source>
        <dbReference type="ARBA" id="ARBA00022605"/>
    </source>
</evidence>
<evidence type="ECO:0000313" key="17">
    <source>
        <dbReference type="Proteomes" id="UP000029922"/>
    </source>
</evidence>
<comment type="subunit">
    <text evidence="3 13">Heterotetramer of two alpha and two beta chains.</text>
</comment>
<feature type="chain" id="PRO_5034934834" description="Arginine biosynthesis bifunctional protein ArgJ alpha chain" evidence="13">
    <location>
        <begin position="1"/>
        <end position="221"/>
    </location>
</feature>
<evidence type="ECO:0000256" key="3">
    <source>
        <dbReference type="ARBA" id="ARBA00011475"/>
    </source>
</evidence>
<dbReference type="InterPro" id="IPR002813">
    <property type="entry name" value="Arg_biosynth_ArgJ"/>
</dbReference>
<dbReference type="AlphaFoldDB" id="A0A377PVB9"/>
<dbReference type="Gene3D" id="3.10.20.340">
    <property type="entry name" value="ArgJ beta chain, C-terminal domain"/>
    <property type="match status" value="1"/>
</dbReference>
<keyword evidence="8 13" id="KW-0511">Multifunctional enzyme</keyword>
<feature type="binding site" evidence="13">
    <location>
        <position position="222"/>
    </location>
    <ligand>
        <name>substrate</name>
    </ligand>
</feature>
<dbReference type="InterPro" id="IPR016117">
    <property type="entry name" value="ArgJ-like_dom_sf"/>
</dbReference>
<dbReference type="FunFam" id="3.60.70.12:FF:000001">
    <property type="entry name" value="Arginine biosynthesis bifunctional protein ArgJ, chloroplastic"/>
    <property type="match status" value="1"/>
</dbReference>
<feature type="binding site" evidence="13">
    <location>
        <position position="308"/>
    </location>
    <ligand>
        <name>substrate</name>
    </ligand>
</feature>
<accession>A0A377PVB9</accession>
<feature type="compositionally biased region" description="Basic and acidic residues" evidence="14">
    <location>
        <begin position="13"/>
        <end position="24"/>
    </location>
</feature>
<dbReference type="Proteomes" id="UP000029922">
    <property type="component" value="Unassembled WGS sequence"/>
</dbReference>
<dbReference type="SUPFAM" id="SSF56266">
    <property type="entry name" value="DmpA/ArgJ-like"/>
    <property type="match status" value="1"/>
</dbReference>
<feature type="binding site" evidence="13">
    <location>
        <position position="439"/>
    </location>
    <ligand>
        <name>substrate</name>
    </ligand>
</feature>
<feature type="site" description="Involved in the stabilization of negative charge on the oxyanion by the formation of the oxyanion hole" evidence="13">
    <location>
        <position position="147"/>
    </location>
</feature>
<comment type="pathway">
    <text evidence="13">Amino-acid biosynthesis; L-arginine biosynthesis; N(2)-acetyl-L-ornithine from L-glutamate: step 1/4.</text>
</comment>
<dbReference type="GO" id="GO:0004042">
    <property type="term" value="F:L-glutamate N-acetyltransferase activity"/>
    <property type="evidence" value="ECO:0007669"/>
    <property type="project" value="UniProtKB-UniRule"/>
</dbReference>
<evidence type="ECO:0000256" key="13">
    <source>
        <dbReference type="HAMAP-Rule" id="MF_01106"/>
    </source>
</evidence>
<dbReference type="FunFam" id="3.10.20.340:FF:000001">
    <property type="entry name" value="Arginine biosynthesis bifunctional protein ArgJ, chloroplastic"/>
    <property type="match status" value="1"/>
</dbReference>
<keyword evidence="7 13" id="KW-0068">Autocatalytic cleavage</keyword>
<keyword evidence="18" id="KW-1185">Reference proteome</keyword>
<dbReference type="Gene3D" id="3.60.70.12">
    <property type="entry name" value="L-amino peptidase D-ALA esterase/amidase"/>
    <property type="match status" value="1"/>
</dbReference>
<comment type="catalytic activity">
    <reaction evidence="10 13">
        <text>L-glutamate + acetyl-CoA = N-acetyl-L-glutamate + CoA + H(+)</text>
        <dbReference type="Rhea" id="RHEA:24292"/>
        <dbReference type="ChEBI" id="CHEBI:15378"/>
        <dbReference type="ChEBI" id="CHEBI:29985"/>
        <dbReference type="ChEBI" id="CHEBI:44337"/>
        <dbReference type="ChEBI" id="CHEBI:57287"/>
        <dbReference type="ChEBI" id="CHEBI:57288"/>
        <dbReference type="EC" id="2.3.1.1"/>
    </reaction>
</comment>
<comment type="pathway">
    <text evidence="13">Amino-acid biosynthesis; L-arginine biosynthesis; L-ornithine and N-acetyl-L-glutamate from L-glutamate and N(2)-acetyl-L-ornithine (cyclic): step 1/1.</text>
</comment>
<dbReference type="HAMAP" id="MF_01106">
    <property type="entry name" value="ArgJ"/>
    <property type="match status" value="1"/>
</dbReference>
<dbReference type="GO" id="GO:0006526">
    <property type="term" value="P:L-arginine biosynthetic process"/>
    <property type="evidence" value="ECO:0007669"/>
    <property type="project" value="UniProtKB-UniRule"/>
</dbReference>
<dbReference type="NCBIfam" id="NF003802">
    <property type="entry name" value="PRK05388.1"/>
    <property type="match status" value="1"/>
</dbReference>
<evidence type="ECO:0000256" key="11">
    <source>
        <dbReference type="ARBA" id="ARBA00049439"/>
    </source>
</evidence>
<dbReference type="OrthoDB" id="9804242at2"/>
<feature type="site" description="Cleavage; by autolysis" evidence="13">
    <location>
        <begin position="221"/>
        <end position="222"/>
    </location>
</feature>
<dbReference type="Pfam" id="PF01960">
    <property type="entry name" value="ArgJ"/>
    <property type="match status" value="1"/>
</dbReference>
<dbReference type="UniPathway" id="UPA00068">
    <property type="reaction ID" value="UER00106"/>
</dbReference>
<dbReference type="PANTHER" id="PTHR23100:SF0">
    <property type="entry name" value="ARGININE BIOSYNTHESIS BIFUNCTIONAL PROTEIN ARGJ, MITOCHONDRIAL"/>
    <property type="match status" value="1"/>
</dbReference>
<dbReference type="EMBL" id="JRPD02000007">
    <property type="protein sequence ID" value="TLE00455.1"/>
    <property type="molecule type" value="Genomic_DNA"/>
</dbReference>
<evidence type="ECO:0000313" key="18">
    <source>
        <dbReference type="Proteomes" id="UP000255139"/>
    </source>
</evidence>
<keyword evidence="9 13" id="KW-0012">Acyltransferase</keyword>
<feature type="active site" description="Nucleophile" evidence="13">
    <location>
        <position position="222"/>
    </location>
</feature>
<name>A0A377PVB9_9HELI</name>
<dbReference type="EC" id="2.3.1.35" evidence="13"/>
<dbReference type="Proteomes" id="UP000255139">
    <property type="component" value="Unassembled WGS sequence"/>
</dbReference>
<comment type="function">
    <text evidence="12 13">Catalyzes two activities which are involved in the cyclic version of arginine biosynthesis: the synthesis of N-acetylglutamate from glutamate and acetyl-CoA as the acetyl donor, and of ornithine by transacetylation between N(2)-acetylornithine and glutamate.</text>
</comment>
<dbReference type="RefSeq" id="WP_081955610.1">
    <property type="nucleotide sequence ID" value="NZ_FZML01000020.1"/>
</dbReference>
<evidence type="ECO:0000313" key="15">
    <source>
        <dbReference type="EMBL" id="STQ86429.1"/>
    </source>
</evidence>
<dbReference type="EMBL" id="UGJE01000002">
    <property type="protein sequence ID" value="STQ86429.1"/>
    <property type="molecule type" value="Genomic_DNA"/>
</dbReference>
<protein>
    <recommendedName>
        <fullName evidence="13">Arginine biosynthesis bifunctional protein ArgJ</fullName>
    </recommendedName>
    <domain>
        <recommendedName>
            <fullName evidence="13">Glutamate N-acetyltransferase</fullName>
            <ecNumber evidence="13">2.3.1.35</ecNumber>
        </recommendedName>
        <alternativeName>
            <fullName evidence="13">Ornithine acetyltransferase</fullName>
            <shortName evidence="13">OATase</shortName>
        </alternativeName>
        <alternativeName>
            <fullName evidence="13">Ornithine transacetylase</fullName>
        </alternativeName>
    </domain>
    <domain>
        <recommendedName>
            <fullName evidence="13">Amino-acid acetyltransferase</fullName>
            <ecNumber evidence="13">2.3.1.1</ecNumber>
        </recommendedName>
        <alternativeName>
            <fullName evidence="13">N-acetylglutamate synthase</fullName>
            <shortName evidence="13">AGSase</shortName>
        </alternativeName>
    </domain>
    <component>
        <recommendedName>
            <fullName evidence="13">Arginine biosynthesis bifunctional protein ArgJ alpha chain</fullName>
        </recommendedName>
    </component>
    <component>
        <recommendedName>
            <fullName evidence="13">Arginine biosynthesis bifunctional protein ArgJ beta chain</fullName>
        </recommendedName>
    </component>
</protein>
<gene>
    <name evidence="13 15" type="primary">argJ</name>
    <name evidence="16" type="ORF">LS73_004540</name>
    <name evidence="15" type="ORF">NCTC12714_01236</name>
</gene>
<feature type="region of interest" description="Disordered" evidence="14">
    <location>
        <begin position="1"/>
        <end position="40"/>
    </location>
</feature>
<comment type="similarity">
    <text evidence="2 13">Belongs to the ArgJ family.</text>
</comment>
<feature type="binding site" evidence="13">
    <location>
        <position position="185"/>
    </location>
    <ligand>
        <name>substrate</name>
    </ligand>
</feature>
<evidence type="ECO:0000256" key="12">
    <source>
        <dbReference type="ARBA" id="ARBA00054976"/>
    </source>
</evidence>
<evidence type="ECO:0000256" key="6">
    <source>
        <dbReference type="ARBA" id="ARBA00022679"/>
    </source>
</evidence>
<proteinExistence type="inferred from homology"/>
<reference evidence="15 18" key="2">
    <citation type="submission" date="2018-06" db="EMBL/GenBank/DDBJ databases">
        <authorList>
            <consortium name="Pathogen Informatics"/>
            <person name="Doyle S."/>
        </authorList>
    </citation>
    <scope>NUCLEOTIDE SEQUENCE [LARGE SCALE GENOMIC DNA]</scope>
    <source>
        <strain evidence="15 18">NCTC12714</strain>
    </source>
</reference>
<dbReference type="FunFam" id="3.30.2330.10:FF:000001">
    <property type="entry name" value="Arginine biosynthesis bifunctional protein ArgJ, mitochondrial"/>
    <property type="match status" value="1"/>
</dbReference>
<feature type="binding site" evidence="13">
    <location>
        <position position="211"/>
    </location>
    <ligand>
        <name>substrate</name>
    </ligand>
</feature>
<keyword evidence="6 13" id="KW-0808">Transferase</keyword>
<dbReference type="NCBIfam" id="TIGR00120">
    <property type="entry name" value="ArgJ"/>
    <property type="match status" value="1"/>
</dbReference>
<evidence type="ECO:0000313" key="16">
    <source>
        <dbReference type="EMBL" id="TLE00455.1"/>
    </source>
</evidence>
<sequence length="439" mass="48771">MSKDNKQLTSETNIDKTTKKEEANNKSNINKKDKKRAFTRDNKLPNGFELSGIKANVKYKNRYDLALIYSQNECNAAGVWTQNSMQAACISYNKAYIQNQIRAIMINSGYANACTGIQGDKNCLTLSKELAKILKIESTQVLLSSTGVIGEQLPMNRISRGIPKLVENKSNSKDSMKFASRAIMTTDTYPKTYGININFDKFKGRIWGMAKGSGMIHPNMATLLGFILTDIDVSKNLLQEALKEVVQDSFNQISVDGDTSTNDMIILLSNKTAKNQEITEKDDNYKIFKKALAKVCIYLAKEVARDGEGATHLLEVFIKGAKTKEQAQKLSKAIIASNLVKTAIFGNDANWGRIICAMGYSKAEFDASKLHLIFASKKGEITIVKDGVGVKFNENKAKKILSAKKIRMIIDLNDGKYKAKAWGCDLSHGYIQINADYRS</sequence>
<keyword evidence="13" id="KW-0963">Cytoplasm</keyword>
<evidence type="ECO:0000256" key="4">
    <source>
        <dbReference type="ARBA" id="ARBA00022571"/>
    </source>
</evidence>
<dbReference type="GO" id="GO:0005737">
    <property type="term" value="C:cytoplasm"/>
    <property type="evidence" value="ECO:0007669"/>
    <property type="project" value="UniProtKB-SubCell"/>
</dbReference>
<reference evidence="16 17" key="1">
    <citation type="journal article" date="2014" name="Genome Announc.">
        <title>Draft genome sequences of eight enterohepatic helicobacter species isolated from both laboratory and wild rodents.</title>
        <authorList>
            <person name="Sheh A."/>
            <person name="Shen Z."/>
            <person name="Fox J.G."/>
        </authorList>
    </citation>
    <scope>NUCLEOTIDE SEQUENCE [LARGE SCALE GENOMIC DNA]</scope>
    <source>
        <strain evidence="16 17">ST1</strain>
    </source>
</reference>
<comment type="subcellular location">
    <subcellularLocation>
        <location evidence="1 13">Cytoplasm</location>
    </subcellularLocation>
</comment>
<dbReference type="PANTHER" id="PTHR23100">
    <property type="entry name" value="ARGININE BIOSYNTHESIS BIFUNCTIONAL PROTEIN ARGJ"/>
    <property type="match status" value="1"/>
</dbReference>
<dbReference type="CDD" id="cd02152">
    <property type="entry name" value="OAT"/>
    <property type="match status" value="1"/>
</dbReference>
<evidence type="ECO:0000256" key="10">
    <source>
        <dbReference type="ARBA" id="ARBA00048372"/>
    </source>
</evidence>
<dbReference type="GO" id="GO:0004358">
    <property type="term" value="F:L-glutamate N-acetyltransferase activity, acting on acetyl-L-ornithine as donor"/>
    <property type="evidence" value="ECO:0007669"/>
    <property type="project" value="UniProtKB-UniRule"/>
</dbReference>
<comment type="catalytic activity">
    <reaction evidence="11 13">
        <text>N(2)-acetyl-L-ornithine + L-glutamate = N-acetyl-L-glutamate + L-ornithine</text>
        <dbReference type="Rhea" id="RHEA:15349"/>
        <dbReference type="ChEBI" id="CHEBI:29985"/>
        <dbReference type="ChEBI" id="CHEBI:44337"/>
        <dbReference type="ChEBI" id="CHEBI:46911"/>
        <dbReference type="ChEBI" id="CHEBI:57805"/>
        <dbReference type="EC" id="2.3.1.35"/>
    </reaction>
</comment>
<keyword evidence="4 13" id="KW-0055">Arginine biosynthesis</keyword>
<feature type="chain" id="PRO_5034934836" description="Arginine biosynthesis bifunctional protein ArgJ beta chain" evidence="13">
    <location>
        <begin position="222"/>
        <end position="439"/>
    </location>
</feature>